<dbReference type="NCBIfam" id="TIGR02122">
    <property type="entry name" value="TRAP_TAXI"/>
    <property type="match status" value="1"/>
</dbReference>
<dbReference type="Pfam" id="PF16868">
    <property type="entry name" value="NMT1_3"/>
    <property type="match status" value="1"/>
</dbReference>
<dbReference type="CDD" id="cd13569">
    <property type="entry name" value="PBP2_TAXI_TRAP_like_1"/>
    <property type="match status" value="1"/>
</dbReference>
<evidence type="ECO:0000256" key="1">
    <source>
        <dbReference type="SAM" id="SignalP"/>
    </source>
</evidence>
<dbReference type="PROSITE" id="PS51318">
    <property type="entry name" value="TAT"/>
    <property type="match status" value="1"/>
</dbReference>
<name>A0ABS6IMT5_9HYPH</name>
<dbReference type="RefSeq" id="WP_216964294.1">
    <property type="nucleotide sequence ID" value="NZ_JAHOPB010000002.1"/>
</dbReference>
<dbReference type="PANTHER" id="PTHR42941">
    <property type="entry name" value="SLL1037 PROTEIN"/>
    <property type="match status" value="1"/>
</dbReference>
<accession>A0ABS6IMT5</accession>
<dbReference type="EMBL" id="JAHOPB010000002">
    <property type="protein sequence ID" value="MBU8875909.1"/>
    <property type="molecule type" value="Genomic_DNA"/>
</dbReference>
<dbReference type="InterPro" id="IPR011852">
    <property type="entry name" value="TRAP_TAXI"/>
</dbReference>
<proteinExistence type="predicted"/>
<feature type="signal peptide" evidence="1">
    <location>
        <begin position="1"/>
        <end position="27"/>
    </location>
</feature>
<feature type="chain" id="PRO_5046898353" evidence="1">
    <location>
        <begin position="28"/>
        <end position="323"/>
    </location>
</feature>
<dbReference type="PANTHER" id="PTHR42941:SF1">
    <property type="entry name" value="SLL1037 PROTEIN"/>
    <property type="match status" value="1"/>
</dbReference>
<keyword evidence="3" id="KW-1185">Reference proteome</keyword>
<evidence type="ECO:0000313" key="3">
    <source>
        <dbReference type="Proteomes" id="UP000727907"/>
    </source>
</evidence>
<protein>
    <submittedName>
        <fullName evidence="2">TAXI family TRAP transporter solute-binding subunit</fullName>
    </submittedName>
</protein>
<dbReference type="Proteomes" id="UP000727907">
    <property type="component" value="Unassembled WGS sequence"/>
</dbReference>
<organism evidence="2 3">
    <name type="scientific">Reyranella humidisoli</name>
    <dbReference type="NCBI Taxonomy" id="2849149"/>
    <lineage>
        <taxon>Bacteria</taxon>
        <taxon>Pseudomonadati</taxon>
        <taxon>Pseudomonadota</taxon>
        <taxon>Alphaproteobacteria</taxon>
        <taxon>Hyphomicrobiales</taxon>
        <taxon>Reyranellaceae</taxon>
        <taxon>Reyranella</taxon>
    </lineage>
</organism>
<dbReference type="InterPro" id="IPR006311">
    <property type="entry name" value="TAT_signal"/>
</dbReference>
<reference evidence="2 3" key="1">
    <citation type="submission" date="2021-06" db="EMBL/GenBank/DDBJ databases">
        <authorList>
            <person name="Lee D.H."/>
        </authorList>
    </citation>
    <scope>NUCLEOTIDE SEQUENCE [LARGE SCALE GENOMIC DNA]</scope>
    <source>
        <strain evidence="2 3">MMS21-HV4-11</strain>
    </source>
</reference>
<evidence type="ECO:0000313" key="2">
    <source>
        <dbReference type="EMBL" id="MBU8875909.1"/>
    </source>
</evidence>
<comment type="caution">
    <text evidence="2">The sequence shown here is derived from an EMBL/GenBank/DDBJ whole genome shotgun (WGS) entry which is preliminary data.</text>
</comment>
<sequence>MNRRQFLAAGSAAGAFGIVGGALPAAAQAQFSIATGTTGAVYYPLGGAMANILSKKVPGWAVTAEATAGSVANMHMIRDGKAQMALTQCDTAYDAIKGLDKFVGKPVDSRTLAVVYPNLVHFVTMEGTGINKLSDIKGKRISTSAPVSGSEVMALRIIDELGLKLSDIKRERLSPAESTNAMKDGKLDGYFFNGGPPVAAITDLAATQGVKIKLISTADLVPALNKKYGPVFAASQIPAKAYPNQDAAVPVIAIWNILIVPASMSDDQAYTITKTLWENHADLIATHKASTDMTAANQKAANSSVPFHPGAMKYFAEKGIKLS</sequence>
<keyword evidence="1" id="KW-0732">Signal</keyword>
<gene>
    <name evidence="2" type="ORF">KQ910_19205</name>
</gene>